<feature type="domain" description="Radical SAM core" evidence="6">
    <location>
        <begin position="1"/>
        <end position="207"/>
    </location>
</feature>
<dbReference type="PANTHER" id="PTHR11228">
    <property type="entry name" value="RADICAL SAM DOMAIN PROTEIN"/>
    <property type="match status" value="1"/>
</dbReference>
<accession>A0A415BRC5</accession>
<comment type="cofactor">
    <cofactor evidence="1">
        <name>[4Fe-4S] cluster</name>
        <dbReference type="ChEBI" id="CHEBI:49883"/>
    </cofactor>
</comment>
<dbReference type="Pfam" id="PF04055">
    <property type="entry name" value="Radical_SAM"/>
    <property type="match status" value="1"/>
</dbReference>
<keyword evidence="4" id="KW-0408">Iron</keyword>
<dbReference type="CDD" id="cd01335">
    <property type="entry name" value="Radical_SAM"/>
    <property type="match status" value="1"/>
</dbReference>
<dbReference type="Gene3D" id="3.20.20.70">
    <property type="entry name" value="Aldolase class I"/>
    <property type="match status" value="1"/>
</dbReference>
<dbReference type="PANTHER" id="PTHR11228:SF7">
    <property type="entry name" value="PQQA PEPTIDE CYCLASE"/>
    <property type="match status" value="1"/>
</dbReference>
<dbReference type="GO" id="GO:0006783">
    <property type="term" value="P:heme biosynthetic process"/>
    <property type="evidence" value="ECO:0007669"/>
    <property type="project" value="TreeGrafter"/>
</dbReference>
<dbReference type="SUPFAM" id="SSF102114">
    <property type="entry name" value="Radical SAM enzymes"/>
    <property type="match status" value="1"/>
</dbReference>
<reference evidence="7 8" key="1">
    <citation type="submission" date="2018-08" db="EMBL/GenBank/DDBJ databases">
        <title>A genome reference for cultivated species of the human gut microbiota.</title>
        <authorList>
            <person name="Zou Y."/>
            <person name="Xue W."/>
            <person name="Luo G."/>
        </authorList>
    </citation>
    <scope>NUCLEOTIDE SEQUENCE [LARGE SCALE GENOMIC DNA]</scope>
    <source>
        <strain evidence="7 8">AM13-21</strain>
    </source>
</reference>
<dbReference type="GO" id="GO:0051536">
    <property type="term" value="F:iron-sulfur cluster binding"/>
    <property type="evidence" value="ECO:0007669"/>
    <property type="project" value="UniProtKB-KW"/>
</dbReference>
<evidence type="ECO:0000256" key="3">
    <source>
        <dbReference type="ARBA" id="ARBA00022723"/>
    </source>
</evidence>
<dbReference type="InterPro" id="IPR007197">
    <property type="entry name" value="rSAM"/>
</dbReference>
<dbReference type="AlphaFoldDB" id="A0A415BRC5"/>
<dbReference type="Pfam" id="PF13186">
    <property type="entry name" value="SPASM"/>
    <property type="match status" value="1"/>
</dbReference>
<name>A0A415BRC5_PHOVU</name>
<organism evidence="7 8">
    <name type="scientific">Phocaeicola vulgatus</name>
    <name type="common">Bacteroides vulgatus</name>
    <dbReference type="NCBI Taxonomy" id="821"/>
    <lineage>
        <taxon>Bacteria</taxon>
        <taxon>Pseudomonadati</taxon>
        <taxon>Bacteroidota</taxon>
        <taxon>Bacteroidia</taxon>
        <taxon>Bacteroidales</taxon>
        <taxon>Bacteroidaceae</taxon>
        <taxon>Phocaeicola</taxon>
    </lineage>
</organism>
<evidence type="ECO:0000313" key="7">
    <source>
        <dbReference type="EMBL" id="RHI91085.1"/>
    </source>
</evidence>
<keyword evidence="2" id="KW-0949">S-adenosyl-L-methionine</keyword>
<dbReference type="InterPro" id="IPR013785">
    <property type="entry name" value="Aldolase_TIM"/>
</dbReference>
<dbReference type="InterPro" id="IPR050377">
    <property type="entry name" value="Radical_SAM_PqqE_MftC-like"/>
</dbReference>
<dbReference type="NCBIfam" id="TIGR04085">
    <property type="entry name" value="rSAM_more_4Fe4S"/>
    <property type="match status" value="1"/>
</dbReference>
<keyword evidence="3" id="KW-0479">Metal-binding</keyword>
<evidence type="ECO:0000256" key="5">
    <source>
        <dbReference type="ARBA" id="ARBA00023014"/>
    </source>
</evidence>
<dbReference type="SFLD" id="SFLDG01067">
    <property type="entry name" value="SPASM/twitch_domain_containing"/>
    <property type="match status" value="1"/>
</dbReference>
<evidence type="ECO:0000256" key="4">
    <source>
        <dbReference type="ARBA" id="ARBA00023004"/>
    </source>
</evidence>
<evidence type="ECO:0000256" key="1">
    <source>
        <dbReference type="ARBA" id="ARBA00001966"/>
    </source>
</evidence>
<dbReference type="PROSITE" id="PS51918">
    <property type="entry name" value="RADICAL_SAM"/>
    <property type="match status" value="1"/>
</dbReference>
<evidence type="ECO:0000313" key="8">
    <source>
        <dbReference type="Proteomes" id="UP000285777"/>
    </source>
</evidence>
<protein>
    <submittedName>
        <fullName evidence="7">Radical SAM protein</fullName>
    </submittedName>
</protein>
<proteinExistence type="predicted"/>
<dbReference type="GO" id="GO:0003824">
    <property type="term" value="F:catalytic activity"/>
    <property type="evidence" value="ECO:0007669"/>
    <property type="project" value="InterPro"/>
</dbReference>
<evidence type="ECO:0000259" key="6">
    <source>
        <dbReference type="PROSITE" id="PS51918"/>
    </source>
</evidence>
<dbReference type="SFLD" id="SFLDS00029">
    <property type="entry name" value="Radical_SAM"/>
    <property type="match status" value="1"/>
</dbReference>
<dbReference type="CDD" id="cd21109">
    <property type="entry name" value="SPASM"/>
    <property type="match status" value="1"/>
</dbReference>
<keyword evidence="5" id="KW-0411">Iron-sulfur</keyword>
<dbReference type="InterPro" id="IPR058240">
    <property type="entry name" value="rSAM_sf"/>
</dbReference>
<gene>
    <name evidence="7" type="ORF">DW150_11020</name>
</gene>
<dbReference type="EMBL" id="QRLF01000016">
    <property type="protein sequence ID" value="RHI91085.1"/>
    <property type="molecule type" value="Genomic_DNA"/>
</dbReference>
<dbReference type="InterPro" id="IPR023885">
    <property type="entry name" value="4Fe4S-binding_SPASM_dom"/>
</dbReference>
<sequence length="351" mass="40391">MITTQCRTDCMYCYADRNRKNDLTSWQIIKVIDEAHDMGVVNLALTGGDIFAFPDWKEVIRKVGQYGFTPLLSTKIPLKEDDIYFLKESGIKFLQFSLDSIFPSTLQTMVRVKEDYIDNVKQMFEYCTRAGIKVTVRTVLTKHNSDSHEIDSLCTFLSTQPCVTSWVLTPAFYSKYKNGYTDYRASDEALVYAYKMTKTKSLSVGFSILYNKMDGEKYELHPYETVDEFVAKNQICNANSYSMSILADGNATACEMLYDNPHFIFGNVRQHTLRELWNSDVALRMYSYTQQMIKQKENNACTECKVYADCKLGVGKKVCYVDIAKVYGTDRYEYPDPRCPQALNCEVDLIL</sequence>
<dbReference type="Proteomes" id="UP000285777">
    <property type="component" value="Unassembled WGS sequence"/>
</dbReference>
<evidence type="ECO:0000256" key="2">
    <source>
        <dbReference type="ARBA" id="ARBA00022691"/>
    </source>
</evidence>
<dbReference type="GO" id="GO:0046872">
    <property type="term" value="F:metal ion binding"/>
    <property type="evidence" value="ECO:0007669"/>
    <property type="project" value="UniProtKB-KW"/>
</dbReference>
<comment type="caution">
    <text evidence="7">The sequence shown here is derived from an EMBL/GenBank/DDBJ whole genome shotgun (WGS) entry which is preliminary data.</text>
</comment>